<evidence type="ECO:0000313" key="1">
    <source>
        <dbReference type="EMBL" id="MBS1259281.1"/>
    </source>
</evidence>
<protein>
    <submittedName>
        <fullName evidence="1">Uncharacterized protein</fullName>
    </submittedName>
</protein>
<reference evidence="1" key="1">
    <citation type="journal article" date="2021" name="ISME J.">
        <title>Fine-scale metabolic discontinuity in a stratified prokaryote microbiome of a Red Sea deep halocline.</title>
        <authorList>
            <person name="Michoud G."/>
            <person name="Ngugi D.K."/>
            <person name="Barozzi A."/>
            <person name="Merlino G."/>
            <person name="Calleja M.L."/>
            <person name="Delgado-Huertas A."/>
            <person name="Moran X.A.G."/>
            <person name="Daffonchio D."/>
        </authorList>
    </citation>
    <scope>NUCLEOTIDE SEQUENCE</scope>
    <source>
        <strain evidence="1">SuakinDeep_MAG55_1</strain>
    </source>
</reference>
<dbReference type="EMBL" id="JAANXD010000088">
    <property type="protein sequence ID" value="MBS1259281.1"/>
    <property type="molecule type" value="Genomic_DNA"/>
</dbReference>
<dbReference type="AlphaFoldDB" id="A0A941W5N7"/>
<sequence length="55" mass="6595">MEGNKRSGISWSGKLIEKYSKLIKKKESIKEIPRVQRYAHRPDYQESREVKDEML</sequence>
<dbReference type="Proteomes" id="UP000722750">
    <property type="component" value="Unassembled WGS sequence"/>
</dbReference>
<organism evidence="1 2">
    <name type="scientific">Candidatus Scalindua arabica</name>
    <dbReference type="NCBI Taxonomy" id="1127984"/>
    <lineage>
        <taxon>Bacteria</taxon>
        <taxon>Pseudomonadati</taxon>
        <taxon>Planctomycetota</taxon>
        <taxon>Candidatus Brocadiia</taxon>
        <taxon>Candidatus Brocadiales</taxon>
        <taxon>Candidatus Scalinduaceae</taxon>
        <taxon>Candidatus Scalindua</taxon>
    </lineage>
</organism>
<comment type="caution">
    <text evidence="1">The sequence shown here is derived from an EMBL/GenBank/DDBJ whole genome shotgun (WGS) entry which is preliminary data.</text>
</comment>
<name>A0A941W5N7_9BACT</name>
<proteinExistence type="predicted"/>
<evidence type="ECO:0000313" key="2">
    <source>
        <dbReference type="Proteomes" id="UP000722750"/>
    </source>
</evidence>
<gene>
    <name evidence="1" type="ORF">MAG551_02350</name>
</gene>
<accession>A0A941W5N7</accession>